<comment type="caution">
    <text evidence="4">The sequence shown here is derived from an EMBL/GenBank/DDBJ whole genome shotgun (WGS) entry which is preliminary data.</text>
</comment>
<dbReference type="PANTHER" id="PTHR35812:SF1">
    <property type="entry name" value="LIPOPROTEIN"/>
    <property type="match status" value="1"/>
</dbReference>
<feature type="domain" description="Lcl C-terminal" evidence="3">
    <location>
        <begin position="333"/>
        <end position="426"/>
    </location>
</feature>
<proteinExistence type="predicted"/>
<dbReference type="EMBL" id="JAHHGM010000031">
    <property type="protein sequence ID" value="MBT2991228.1"/>
    <property type="molecule type" value="Genomic_DNA"/>
</dbReference>
<dbReference type="PANTHER" id="PTHR35812">
    <property type="entry name" value="LIPOPROTEIN"/>
    <property type="match status" value="1"/>
</dbReference>
<feature type="region of interest" description="Disordered" evidence="1">
    <location>
        <begin position="438"/>
        <end position="460"/>
    </location>
</feature>
<evidence type="ECO:0000259" key="3">
    <source>
        <dbReference type="Pfam" id="PF07603"/>
    </source>
</evidence>
<accession>A0A944MC66</accession>
<keyword evidence="2" id="KW-0732">Signal</keyword>
<evidence type="ECO:0000313" key="4">
    <source>
        <dbReference type="EMBL" id="MBT2991228.1"/>
    </source>
</evidence>
<gene>
    <name evidence="4" type="ORF">KME65_19885</name>
</gene>
<feature type="region of interest" description="Disordered" evidence="1">
    <location>
        <begin position="79"/>
        <end position="100"/>
    </location>
</feature>
<organism evidence="4 5">
    <name type="scientific">Candidatus Thiodiazotropha taylori</name>
    <dbReference type="NCBI Taxonomy" id="2792791"/>
    <lineage>
        <taxon>Bacteria</taxon>
        <taxon>Pseudomonadati</taxon>
        <taxon>Pseudomonadota</taxon>
        <taxon>Gammaproteobacteria</taxon>
        <taxon>Chromatiales</taxon>
        <taxon>Sedimenticolaceae</taxon>
        <taxon>Candidatus Thiodiazotropha</taxon>
    </lineage>
</organism>
<evidence type="ECO:0000313" key="5">
    <source>
        <dbReference type="Proteomes" id="UP000770889"/>
    </source>
</evidence>
<feature type="chain" id="PRO_5037360408" evidence="2">
    <location>
        <begin position="22"/>
        <end position="479"/>
    </location>
</feature>
<sequence>MKAAWVGFIAIGLVSSSAAGAQFEPGARRPPGGGLPPEAFEACEQKQQESACSFRAPHGTVEGSCRNLREGMVCVPKDFRRGPAPGGPPAEGRYGPRESDFRRPVEPAVIQVRPPETSVDPVARGTAAVQNKVPDSGQIDCFNNRERMACGDLQQRFTGQDGHYSARQGYRDNGDGTVTDNVTGLRWQQAHNAQRLTYRDAAEACGRLGLAGNRTWRLPTITELFSISHWRNQGGRQFYIDRRFFDLEEPGPEVLADDPFRSTHNTSMMGQTWSSTEYSGEILLGSAVPHVFFFNFLDGRIKAAPKRGRSRLFYRCVSGESWGDNLFQDNRNGTVTDAAMELMWQQADDGQPRDWSQALGYCDGLNLAGYSDWRLPNIKELQTLVDYRYNDPAIDPNFFKQKDSAGWFWSSTTHGENPAMASYICFGPCTSVDGVDVHGAGAQRSDPKTGNPSRWRARGGQRDETRIFNYARCVRDAKE</sequence>
<feature type="signal peptide" evidence="2">
    <location>
        <begin position="1"/>
        <end position="21"/>
    </location>
</feature>
<dbReference type="AlphaFoldDB" id="A0A944MC66"/>
<protein>
    <submittedName>
        <fullName evidence="4">DUF1566 domain-containing protein</fullName>
    </submittedName>
</protein>
<dbReference type="InterPro" id="IPR011460">
    <property type="entry name" value="Lcl_C"/>
</dbReference>
<dbReference type="Proteomes" id="UP000770889">
    <property type="component" value="Unassembled WGS sequence"/>
</dbReference>
<evidence type="ECO:0000256" key="1">
    <source>
        <dbReference type="SAM" id="MobiDB-lite"/>
    </source>
</evidence>
<feature type="domain" description="Lcl C-terminal" evidence="3">
    <location>
        <begin position="176"/>
        <end position="317"/>
    </location>
</feature>
<evidence type="ECO:0000256" key="2">
    <source>
        <dbReference type="SAM" id="SignalP"/>
    </source>
</evidence>
<dbReference type="Pfam" id="PF07603">
    <property type="entry name" value="Lcl_C"/>
    <property type="match status" value="2"/>
</dbReference>
<reference evidence="4 5" key="1">
    <citation type="submission" date="2021-05" db="EMBL/GenBank/DDBJ databases">
        <title>Genetic and Functional Diversity in Clade A Lucinid endosymbionts from the Bahamas.</title>
        <authorList>
            <person name="Giani N.M."/>
            <person name="Engel A.S."/>
            <person name="Campbell B.J."/>
        </authorList>
    </citation>
    <scope>NUCLEOTIDE SEQUENCE [LARGE SCALE GENOMIC DNA]</scope>
    <source>
        <strain evidence="4">LUC16012Gg_MoonRockCtena</strain>
    </source>
</reference>
<name>A0A944MC66_9GAMM</name>